<evidence type="ECO:0000256" key="1">
    <source>
        <dbReference type="SAM" id="SignalP"/>
    </source>
</evidence>
<proteinExistence type="predicted"/>
<feature type="signal peptide" evidence="1">
    <location>
        <begin position="1"/>
        <end position="23"/>
    </location>
</feature>
<organism evidence="2 3">
    <name type="scientific">Mytilus galloprovincialis</name>
    <name type="common">Mediterranean mussel</name>
    <dbReference type="NCBI Taxonomy" id="29158"/>
    <lineage>
        <taxon>Eukaryota</taxon>
        <taxon>Metazoa</taxon>
        <taxon>Spiralia</taxon>
        <taxon>Lophotrochozoa</taxon>
        <taxon>Mollusca</taxon>
        <taxon>Bivalvia</taxon>
        <taxon>Autobranchia</taxon>
        <taxon>Pteriomorphia</taxon>
        <taxon>Mytilida</taxon>
        <taxon>Mytiloidea</taxon>
        <taxon>Mytilidae</taxon>
        <taxon>Mytilinae</taxon>
        <taxon>Mytilus</taxon>
    </lineage>
</organism>
<protein>
    <submittedName>
        <fullName evidence="2">Uncharacterized protein</fullName>
    </submittedName>
</protein>
<dbReference type="Proteomes" id="UP000596742">
    <property type="component" value="Unassembled WGS sequence"/>
</dbReference>
<accession>A0A8B6DPW2</accession>
<comment type="caution">
    <text evidence="2">The sequence shown here is derived from an EMBL/GenBank/DDBJ whole genome shotgun (WGS) entry which is preliminary data.</text>
</comment>
<evidence type="ECO:0000313" key="3">
    <source>
        <dbReference type="Proteomes" id="UP000596742"/>
    </source>
</evidence>
<dbReference type="AlphaFoldDB" id="A0A8B6DPW2"/>
<name>A0A8B6DPW2_MYTGA</name>
<reference evidence="2" key="1">
    <citation type="submission" date="2018-11" db="EMBL/GenBank/DDBJ databases">
        <authorList>
            <person name="Alioto T."/>
            <person name="Alioto T."/>
        </authorList>
    </citation>
    <scope>NUCLEOTIDE SEQUENCE</scope>
</reference>
<feature type="chain" id="PRO_5033052203" evidence="1">
    <location>
        <begin position="24"/>
        <end position="123"/>
    </location>
</feature>
<gene>
    <name evidence="2" type="ORF">MGAL_10B059286</name>
</gene>
<keyword evidence="3" id="KW-1185">Reference proteome</keyword>
<dbReference type="EMBL" id="UYJE01003921">
    <property type="protein sequence ID" value="VDI23391.1"/>
    <property type="molecule type" value="Genomic_DNA"/>
</dbReference>
<keyword evidence="1" id="KW-0732">Signal</keyword>
<evidence type="ECO:0000313" key="2">
    <source>
        <dbReference type="EMBL" id="VDI23391.1"/>
    </source>
</evidence>
<sequence>MDVYRKILCLYLLVVITQTVVKARSIISNRDLEKLETALETEIDDAFEVLREIKHIRNKVKRSRRHSENNGNVRTRRNYLNRKTLLVLRCQQLKANGRWPPSCRGILGNSAGDNTYIIESPDS</sequence>